<evidence type="ECO:0000313" key="3">
    <source>
        <dbReference type="Proteomes" id="UP001164632"/>
    </source>
</evidence>
<dbReference type="EMBL" id="CP113257">
    <property type="protein sequence ID" value="WAE51222.1"/>
    <property type="molecule type" value="Genomic_DNA"/>
</dbReference>
<protein>
    <submittedName>
        <fullName evidence="2">Uncharacterized protein</fullName>
    </submittedName>
</protein>
<gene>
    <name evidence="2" type="ORF">OSV15_16265</name>
</gene>
<reference evidence="2" key="1">
    <citation type="submission" date="2022-11" db="EMBL/GenBank/DDBJ databases">
        <title>Genomic of Pseudomonas TF18.</title>
        <authorList>
            <person name="Liu T."/>
        </authorList>
    </citation>
    <scope>NUCLEOTIDE SEQUENCE</scope>
    <source>
        <strain evidence="2">TF18</strain>
    </source>
</reference>
<name>A0AA47E1N0_9GAMM</name>
<organism evidence="2 3">
    <name type="scientific">Stutzerimonas frequens</name>
    <dbReference type="NCBI Taxonomy" id="2968969"/>
    <lineage>
        <taxon>Bacteria</taxon>
        <taxon>Pseudomonadati</taxon>
        <taxon>Pseudomonadota</taxon>
        <taxon>Gammaproteobacteria</taxon>
        <taxon>Pseudomonadales</taxon>
        <taxon>Pseudomonadaceae</taxon>
        <taxon>Stutzerimonas</taxon>
    </lineage>
</organism>
<sequence>MEPEILHVPELAKMLNRTECAIRSAIRDGANWLPPGFKQGVRHCWRTESVRRFLREYESGEHKAPKVGRKRREPPKLRGVA</sequence>
<dbReference type="RefSeq" id="WP_267930836.1">
    <property type="nucleotide sequence ID" value="NZ_CP113257.1"/>
</dbReference>
<accession>A0AA47E1N0</accession>
<feature type="region of interest" description="Disordered" evidence="1">
    <location>
        <begin position="60"/>
        <end position="81"/>
    </location>
</feature>
<evidence type="ECO:0000256" key="1">
    <source>
        <dbReference type="SAM" id="MobiDB-lite"/>
    </source>
</evidence>
<dbReference type="AlphaFoldDB" id="A0AA47E1N0"/>
<evidence type="ECO:0000313" key="2">
    <source>
        <dbReference type="EMBL" id="WAE51222.1"/>
    </source>
</evidence>
<dbReference type="Proteomes" id="UP001164632">
    <property type="component" value="Chromosome"/>
</dbReference>
<proteinExistence type="predicted"/>